<dbReference type="OrthoDB" id="70623at2"/>
<sequence>MKLWTLAGLALLLGGCGAVKQLVEPKPEPVRLGVAAVPAQRLVPGAALTVPLSITRPEGVDDVRVSVQSPDGDLLAVSLQGAAGVSIRAAAGALPQGLVPVTVTVEGGGQTASTRIGVEIGTRIAAEFARFNAVRAQAGLGAVAFDEDASMNCWLHGRYSVVNGVYGHNEDAALPMATPQGLSCAANSNLSWSVQRASELAGSTSATDTLFSVPFHAVGMLHSAQARVGIGSFARRSPDVGGPNGGGPNDEGYVQTGSGITSIRPDGAGAGQPVTFPGNGRETDMGQYPGGEWPNPLTPCAGFDPRRTGLPLVASSRVHGDTTATDATLTLEGGGALEVCAFGSTQYVNTTDSPGNYPGGPRSAQDIGRSILRGYGAVFVIPRSPLVAGQTYHVSVTVNGTPLKWSFRTAATLRAQALARPAERMWVR</sequence>
<dbReference type="PROSITE" id="PS51257">
    <property type="entry name" value="PROKAR_LIPOPROTEIN"/>
    <property type="match status" value="1"/>
</dbReference>
<name>A0A2K3UVU5_9DEIO</name>
<comment type="caution">
    <text evidence="2">The sequence shown here is derived from an EMBL/GenBank/DDBJ whole genome shotgun (WGS) entry which is preliminary data.</text>
</comment>
<proteinExistence type="predicted"/>
<evidence type="ECO:0000256" key="1">
    <source>
        <dbReference type="SAM" id="MobiDB-lite"/>
    </source>
</evidence>
<dbReference type="Proteomes" id="UP000236379">
    <property type="component" value="Unassembled WGS sequence"/>
</dbReference>
<dbReference type="EMBL" id="PPPD01000001">
    <property type="protein sequence ID" value="PNY80652.1"/>
    <property type="molecule type" value="Genomic_DNA"/>
</dbReference>
<evidence type="ECO:0008006" key="4">
    <source>
        <dbReference type="Google" id="ProtNLM"/>
    </source>
</evidence>
<dbReference type="RefSeq" id="WP_103310629.1">
    <property type="nucleotide sequence ID" value="NZ_PPPD01000001.1"/>
</dbReference>
<protein>
    <recommendedName>
        <fullName evidence="4">SCP domain-containing protein</fullName>
    </recommendedName>
</protein>
<evidence type="ECO:0000313" key="3">
    <source>
        <dbReference type="Proteomes" id="UP000236379"/>
    </source>
</evidence>
<dbReference type="AlphaFoldDB" id="A0A2K3UVU5"/>
<keyword evidence="3" id="KW-1185">Reference proteome</keyword>
<gene>
    <name evidence="2" type="ORF">CVO96_04100</name>
</gene>
<reference evidence="2 3" key="1">
    <citation type="submission" date="2018-01" db="EMBL/GenBank/DDBJ databases">
        <title>Deinococcus koreensis sp. nov., a radiation-resistant bacterium isolated from river water.</title>
        <authorList>
            <person name="Choi A."/>
        </authorList>
    </citation>
    <scope>NUCLEOTIDE SEQUENCE [LARGE SCALE GENOMIC DNA]</scope>
    <source>
        <strain evidence="2 3">SJW1-2</strain>
    </source>
</reference>
<accession>A0A2K3UVU5</accession>
<evidence type="ECO:0000313" key="2">
    <source>
        <dbReference type="EMBL" id="PNY80652.1"/>
    </source>
</evidence>
<organism evidence="2 3">
    <name type="scientific">Deinococcus koreensis</name>
    <dbReference type="NCBI Taxonomy" id="2054903"/>
    <lineage>
        <taxon>Bacteria</taxon>
        <taxon>Thermotogati</taxon>
        <taxon>Deinococcota</taxon>
        <taxon>Deinococci</taxon>
        <taxon>Deinococcales</taxon>
        <taxon>Deinococcaceae</taxon>
        <taxon>Deinococcus</taxon>
    </lineage>
</organism>
<feature type="region of interest" description="Disordered" evidence="1">
    <location>
        <begin position="235"/>
        <end position="283"/>
    </location>
</feature>